<dbReference type="AlphaFoldDB" id="A0AAW1C433"/>
<evidence type="ECO:0000256" key="11">
    <source>
        <dbReference type="ARBA" id="ARBA00043952"/>
    </source>
</evidence>
<feature type="compositionally biased region" description="Polar residues" evidence="12">
    <location>
        <begin position="59"/>
        <end position="68"/>
    </location>
</feature>
<evidence type="ECO:0000256" key="9">
    <source>
        <dbReference type="ARBA" id="ARBA00023136"/>
    </source>
</evidence>
<evidence type="ECO:0000256" key="4">
    <source>
        <dbReference type="ARBA" id="ARBA00022679"/>
    </source>
</evidence>
<feature type="compositionally biased region" description="Basic and acidic residues" evidence="12">
    <location>
        <begin position="38"/>
        <end position="48"/>
    </location>
</feature>
<feature type="compositionally biased region" description="Polar residues" evidence="12">
    <location>
        <begin position="24"/>
        <end position="37"/>
    </location>
</feature>
<comment type="similarity">
    <text evidence="2">Belongs to the glycosyltransferase 31 family.</text>
</comment>
<keyword evidence="14" id="KW-1185">Reference proteome</keyword>
<keyword evidence="4" id="KW-0808">Transferase</keyword>
<dbReference type="GO" id="GO:0008499">
    <property type="term" value="F:N-acetyl-beta-D-glucosaminide beta-(1,3)-galactosyltransferase activity"/>
    <property type="evidence" value="ECO:0007669"/>
    <property type="project" value="UniProtKB-ARBA"/>
</dbReference>
<proteinExistence type="inferred from homology"/>
<keyword evidence="5" id="KW-0812">Transmembrane</keyword>
<evidence type="ECO:0000313" key="13">
    <source>
        <dbReference type="EMBL" id="KAK9408846.1"/>
    </source>
</evidence>
<comment type="subcellular location">
    <subcellularLocation>
        <location evidence="1">Golgi apparatus membrane</location>
        <topology evidence="1">Single-pass type II membrane protein</topology>
    </subcellularLocation>
</comment>
<sequence length="604" mass="66058">MSNGIKTYSACNKYHPDIGGGRTGKTQDTHPWSSTEPQRAEGGGRQHDPPLTTRWGSPENDSAMTLGSHTRAGRTKRRRAGGGEVPQDSNTPRQTQPPQNLLPSPGDRGEPRPANPSQPLCSPMTGSALAPCRKIWEGQKAGRLRGAPAWAEGCDAQQEPLGGGGSVGGSPAPSSLGLLRTFPFRGGEGGTPLGEGEALLGAASGPGDVRRLAVSSTSFLLSKVTMPRRWSYKVETVLLSVVGFTCLLFLLHSHRRSPILEVGETPLPPTAAPSPRATEPLPECRENASVANISGFGGLPDHIKDFLRFRHCRAFPLLLDLPGKCGPPEASHQVFLLLAIKSSPANYERREIIRKTWGQERTFAGVQIRRVFLSGVAANAREARKLNRLLQLEQAEHGDILQWHFVDSFFNLTLKQVLFYAWLESRCPAVRFVLNGDDDVFTNTDNMVHYLLGVPGAGDQHLFVGQLITNVGPVREKWSKYYVPEQVTASNSYPSYCGGGGLLMSGYTCHAIYRESLGIQLFPIDDVYLGMCLKRAGLAPASHMGIRTVGVRVPSSKLESFDPCYYKELLLVHRFVPYEMLVMWDAIHQPDLVCGKKVEMYQSL</sequence>
<comment type="caution">
    <text evidence="13">The sequence shown here is derived from an EMBL/GenBank/DDBJ whole genome shotgun (WGS) entry which is preliminary data.</text>
</comment>
<evidence type="ECO:0000256" key="6">
    <source>
        <dbReference type="ARBA" id="ARBA00022968"/>
    </source>
</evidence>
<dbReference type="InterPro" id="IPR002659">
    <property type="entry name" value="Glyco_trans_31"/>
</dbReference>
<feature type="compositionally biased region" description="Polar residues" evidence="12">
    <location>
        <begin position="1"/>
        <end position="10"/>
    </location>
</feature>
<gene>
    <name evidence="13" type="ORF">NXF25_000021</name>
</gene>
<keyword evidence="6" id="KW-0735">Signal-anchor</keyword>
<keyword evidence="9" id="KW-0472">Membrane</keyword>
<dbReference type="EMBL" id="JAOTOJ010000001">
    <property type="protein sequence ID" value="KAK9408846.1"/>
    <property type="molecule type" value="Genomic_DNA"/>
</dbReference>
<dbReference type="Pfam" id="PF01762">
    <property type="entry name" value="Galactosyl_T"/>
    <property type="match status" value="1"/>
</dbReference>
<evidence type="ECO:0000256" key="12">
    <source>
        <dbReference type="SAM" id="MobiDB-lite"/>
    </source>
</evidence>
<evidence type="ECO:0000256" key="5">
    <source>
        <dbReference type="ARBA" id="ARBA00022692"/>
    </source>
</evidence>
<reference evidence="13 14" key="1">
    <citation type="journal article" date="2024" name="Proc. Natl. Acad. Sci. U.S.A.">
        <title>The genetic regulatory architecture and epigenomic basis for age-related changes in rattlesnake venom.</title>
        <authorList>
            <person name="Hogan M.P."/>
            <person name="Holding M.L."/>
            <person name="Nystrom G.S."/>
            <person name="Colston T.J."/>
            <person name="Bartlett D.A."/>
            <person name="Mason A.J."/>
            <person name="Ellsworth S.A."/>
            <person name="Rautsaw R.M."/>
            <person name="Lawrence K.C."/>
            <person name="Strickland J.L."/>
            <person name="He B."/>
            <person name="Fraser P."/>
            <person name="Margres M.J."/>
            <person name="Gilbert D.M."/>
            <person name="Gibbs H.L."/>
            <person name="Parkinson C.L."/>
            <person name="Rokyta D.R."/>
        </authorList>
    </citation>
    <scope>NUCLEOTIDE SEQUENCE [LARGE SCALE GENOMIC DNA]</scope>
    <source>
        <strain evidence="13">DRR0105</strain>
    </source>
</reference>
<organism evidence="13 14">
    <name type="scientific">Crotalus adamanteus</name>
    <name type="common">Eastern diamondback rattlesnake</name>
    <dbReference type="NCBI Taxonomy" id="8729"/>
    <lineage>
        <taxon>Eukaryota</taxon>
        <taxon>Metazoa</taxon>
        <taxon>Chordata</taxon>
        <taxon>Craniata</taxon>
        <taxon>Vertebrata</taxon>
        <taxon>Euteleostomi</taxon>
        <taxon>Lepidosauria</taxon>
        <taxon>Squamata</taxon>
        <taxon>Bifurcata</taxon>
        <taxon>Unidentata</taxon>
        <taxon>Episquamata</taxon>
        <taxon>Toxicofera</taxon>
        <taxon>Serpentes</taxon>
        <taxon>Colubroidea</taxon>
        <taxon>Viperidae</taxon>
        <taxon>Crotalinae</taxon>
        <taxon>Crotalus</taxon>
    </lineage>
</organism>
<comment type="pathway">
    <text evidence="11">Protein modification.</text>
</comment>
<dbReference type="Gene3D" id="3.90.550.50">
    <property type="match status" value="1"/>
</dbReference>
<evidence type="ECO:0000256" key="1">
    <source>
        <dbReference type="ARBA" id="ARBA00004323"/>
    </source>
</evidence>
<feature type="compositionally biased region" description="Polar residues" evidence="12">
    <location>
        <begin position="87"/>
        <end position="102"/>
    </location>
</feature>
<evidence type="ECO:0000256" key="8">
    <source>
        <dbReference type="ARBA" id="ARBA00023034"/>
    </source>
</evidence>
<protein>
    <submittedName>
        <fullName evidence="13">N-acetyllactosaminide beta-C3-N-acetylglucosaminyltransferase 3</fullName>
    </submittedName>
</protein>
<accession>A0AAW1C433</accession>
<dbReference type="GO" id="GO:0000139">
    <property type="term" value="C:Golgi membrane"/>
    <property type="evidence" value="ECO:0007669"/>
    <property type="project" value="UniProtKB-SubCell"/>
</dbReference>
<dbReference type="Proteomes" id="UP001474421">
    <property type="component" value="Unassembled WGS sequence"/>
</dbReference>
<keyword evidence="3" id="KW-0328">Glycosyltransferase</keyword>
<dbReference type="PANTHER" id="PTHR11214">
    <property type="entry name" value="BETA-1,3-N-ACETYLGLUCOSAMINYLTRANSFERASE"/>
    <property type="match status" value="1"/>
</dbReference>
<keyword evidence="8" id="KW-0333">Golgi apparatus</keyword>
<evidence type="ECO:0000313" key="14">
    <source>
        <dbReference type="Proteomes" id="UP001474421"/>
    </source>
</evidence>
<feature type="region of interest" description="Disordered" evidence="12">
    <location>
        <begin position="1"/>
        <end position="125"/>
    </location>
</feature>
<dbReference type="GO" id="GO:0016266">
    <property type="term" value="P:protein O-linked glycosylation via N-acetyl-galactosamine"/>
    <property type="evidence" value="ECO:0007669"/>
    <property type="project" value="UniProtKB-ARBA"/>
</dbReference>
<keyword evidence="7" id="KW-1133">Transmembrane helix</keyword>
<dbReference type="GO" id="GO:0030311">
    <property type="term" value="P:poly-N-acetyllactosamine biosynthetic process"/>
    <property type="evidence" value="ECO:0007669"/>
    <property type="project" value="TreeGrafter"/>
</dbReference>
<name>A0AAW1C433_CROAD</name>
<feature type="compositionally biased region" description="Basic residues" evidence="12">
    <location>
        <begin position="71"/>
        <end position="80"/>
    </location>
</feature>
<dbReference type="PANTHER" id="PTHR11214:SF23">
    <property type="entry name" value="N-ACETYLLACTOSAMINIDE BETA-1,3-N-ACETYLGLUCOSAMINYLTRANSFERASE 3"/>
    <property type="match status" value="1"/>
</dbReference>
<evidence type="ECO:0000256" key="2">
    <source>
        <dbReference type="ARBA" id="ARBA00008661"/>
    </source>
</evidence>
<evidence type="ECO:0000256" key="3">
    <source>
        <dbReference type="ARBA" id="ARBA00022676"/>
    </source>
</evidence>
<dbReference type="FunFam" id="3.90.550.50:FF:000009">
    <property type="entry name" value="Hexosyltransferase"/>
    <property type="match status" value="1"/>
</dbReference>
<keyword evidence="10" id="KW-0325">Glycoprotein</keyword>
<evidence type="ECO:0000256" key="10">
    <source>
        <dbReference type="ARBA" id="ARBA00023180"/>
    </source>
</evidence>
<evidence type="ECO:0000256" key="7">
    <source>
        <dbReference type="ARBA" id="ARBA00022989"/>
    </source>
</evidence>